<dbReference type="SUPFAM" id="SSF57196">
    <property type="entry name" value="EGF/Laminin"/>
    <property type="match status" value="1"/>
</dbReference>
<feature type="domain" description="EGF-like" evidence="14">
    <location>
        <begin position="1270"/>
        <end position="1310"/>
    </location>
</feature>
<dbReference type="Proteomes" id="UP000515135">
    <property type="component" value="Unplaced"/>
</dbReference>
<dbReference type="FunFam" id="2.10.25.10:FF:000001">
    <property type="entry name" value="Tenascin C"/>
    <property type="match status" value="1"/>
</dbReference>
<evidence type="ECO:0000256" key="8">
    <source>
        <dbReference type="ARBA" id="ARBA00023180"/>
    </source>
</evidence>
<feature type="domain" description="EGF-like" evidence="14">
    <location>
        <begin position="1349"/>
        <end position="1389"/>
    </location>
</feature>
<dbReference type="InterPro" id="IPR036364">
    <property type="entry name" value="SEA_dom_sf"/>
</dbReference>
<dbReference type="PROSITE" id="PS50026">
    <property type="entry name" value="EGF_3"/>
    <property type="match status" value="6"/>
</dbReference>
<name>A0A6P4XNZ6_BRABE</name>
<dbReference type="PROSITE" id="PS01187">
    <property type="entry name" value="EGF_CA"/>
    <property type="match status" value="2"/>
</dbReference>
<dbReference type="GO" id="GO:0005509">
    <property type="term" value="F:calcium ion binding"/>
    <property type="evidence" value="ECO:0007669"/>
    <property type="project" value="InterPro"/>
</dbReference>
<dbReference type="FunFam" id="2.10.25.10:FF:000010">
    <property type="entry name" value="Pro-epidermal growth factor"/>
    <property type="match status" value="1"/>
</dbReference>
<reference evidence="17" key="1">
    <citation type="submission" date="2025-08" db="UniProtKB">
        <authorList>
            <consortium name="RefSeq"/>
        </authorList>
    </citation>
    <scope>IDENTIFICATION</scope>
    <source>
        <tissue evidence="17">Gonad</tissue>
    </source>
</reference>
<evidence type="ECO:0000313" key="17">
    <source>
        <dbReference type="RefSeq" id="XP_019613803.1"/>
    </source>
</evidence>
<feature type="domain" description="EGF-like" evidence="14">
    <location>
        <begin position="1311"/>
        <end position="1347"/>
    </location>
</feature>
<evidence type="ECO:0000256" key="2">
    <source>
        <dbReference type="ARBA" id="ARBA00022525"/>
    </source>
</evidence>
<dbReference type="InterPro" id="IPR000152">
    <property type="entry name" value="EGF-type_Asp/Asn_hydroxyl_site"/>
</dbReference>
<keyword evidence="6" id="KW-0106">Calcium</keyword>
<dbReference type="SUPFAM" id="SSF57184">
    <property type="entry name" value="Growth factor receptor domain"/>
    <property type="match status" value="2"/>
</dbReference>
<dbReference type="Gene3D" id="2.60.40.10">
    <property type="entry name" value="Immunoglobulins"/>
    <property type="match status" value="1"/>
</dbReference>
<dbReference type="PROSITE" id="PS50024">
    <property type="entry name" value="SEA"/>
    <property type="match status" value="1"/>
</dbReference>
<protein>
    <submittedName>
        <fullName evidence="17">von Willebrand factor D and EGF domain-containing protein-like isoform X1</fullName>
    </submittedName>
</protein>
<dbReference type="InterPro" id="IPR000082">
    <property type="entry name" value="SEA_dom"/>
</dbReference>
<evidence type="ECO:0000256" key="4">
    <source>
        <dbReference type="ARBA" id="ARBA00022729"/>
    </source>
</evidence>
<feature type="domain" description="SEA" evidence="13">
    <location>
        <begin position="1446"/>
        <end position="1569"/>
    </location>
</feature>
<dbReference type="PROSITE" id="PS01186">
    <property type="entry name" value="EGF_2"/>
    <property type="match status" value="2"/>
</dbReference>
<evidence type="ECO:0000256" key="10">
    <source>
        <dbReference type="SAM" id="MobiDB-lite"/>
    </source>
</evidence>
<dbReference type="InterPro" id="IPR001881">
    <property type="entry name" value="EGF-like_Ca-bd_dom"/>
</dbReference>
<organism evidence="16 17">
    <name type="scientific">Branchiostoma belcheri</name>
    <name type="common">Amphioxus</name>
    <dbReference type="NCBI Taxonomy" id="7741"/>
    <lineage>
        <taxon>Eukaryota</taxon>
        <taxon>Metazoa</taxon>
        <taxon>Chordata</taxon>
        <taxon>Cephalochordata</taxon>
        <taxon>Leptocardii</taxon>
        <taxon>Amphioxiformes</taxon>
        <taxon>Branchiostomatidae</taxon>
        <taxon>Branchiostoma</taxon>
    </lineage>
</organism>
<feature type="domain" description="EGF-like" evidence="14">
    <location>
        <begin position="1111"/>
        <end position="1149"/>
    </location>
</feature>
<sequence>MKLAPALVVILLTVFTAESTIAAGDPCMTYTEIYEPHRSTAHVVTGGFSCDVGLQPGWYRFTAYTGGKMAEECQDTGHCGTRTPIWLNGIHPDIADGITDMTACISYGLNLCCVTEISIQVKKCPEGFYVYNLAAPYGCDSGYCVGSIAPCGPDEAYNYFHKRCGDITPTLTDRPVLYNPIIDEHYRVVYKCEIMYGTPGDNAEFEVAFLFDGELYDDVPNDTVVNTGNSLYANLNAWHLGEFRDPTNNRLIWESKMGKEITCAVRANWEGREEKTDWISSEPKWAGIQIATHHLINLPQEEESFYELTFYSTVPFTCWGDRDADGSCSIEIPFWLGGNGVATSTCKFEIQANKWSDDTQRADGQIIKMRAVKDQDQRNPTQTMTINLGAPTYRNPFFHEHAGWFVPHMFSGYTPEATIQVRVEDAREGRCTSTGDPHIRTFDNGPQAHNIAHGDFVLYASTAREFEVQSRHWTCGSAGTVTCNCGVAVREANDIVIIDMCQSRYGYAHPTVSYKTATGGPLSHAVTVERDPTGKKHKVSMPSGAYIVSDARLTHMQITVHAPGADFRNTEGLCGYWDGDPSNDLRMRDGSLSPSHTWRDWHHEYSEDWRVRGPNFFHDDCFTPTDDPIPNVEYCQCISGNSLECDFKKLVKRNNVGNIQTEMTHGGADDTLLRASGNIQCARRRKRDVADIRLDPELYTDDLNELGDYDYDPQLNFQPIVNDWPTPNFGITEDQARDICREAVTNLTVATACRDVVGIDIFSKVDTCMADIQVTEDISYALSAAEEIEEECSARAYQNTSLYEVNEDGVAVPPTIITSQLCPRQCSQRGECVNGTCQCKEGYISADCSMKAGRAPQVLSLPAKGLCDIRHRPCMKAVLLADGLIDSENLTCRVTQVPIHNGVREVQHDTTGQTEGRMLSSGEVRCHLPRSPVALGTPAEREGAVTHGMMLSVSNDGQRFSQELLFTVYDSVCQECTDGGNCFWKPNTCIIRGHCFASGEADPNNWCQQCLPQFSNTTWTERPVNQAPRFNSPSTITKVAGENLTLTIGAVDPEGRPLTLSRDPGSPSPDGVLLLSNGELSWHGHDSSPFSMLITITDECGASFQQTFQFQIMDCPCQHNGVCIPDVTKPRGQGFYTCECPGYTGQYCETEIDECAASPCKNGTCIDRVNGYNCTCDAGSTGPNCGINIDDLCAQGACHSGVSCINLGGGEVRCGRCPAGYFGNGYICEDIDECADAQAYGCHHICQNVPGSYRCTCQPGFLLVGQDCIDLDECLVGISECSHICVNTNGSYTCLCPQDLVLGPDGKACRDVDECLSTPCMHGGQCHNGDNQFTCTCPRGWIGEICEEDINECVLTNHGCEYQCTNTPGGYECVCPEGHVVAADGKSCEAVPSEVLTTVTAQEITDCRKTGCPDKQTQECVEANGVHVCQCVAGYYLAEGGTLCKESTAFTGEITLTTFNGNKAVFTADGLGTPGSREFIEMATLLEEALNTILQSSSLQDKFLGCKVKTFRQGSVIAEFEIYVVEDAGLSPSDVMDAILNGLSNNTISGTNGVIVVIPSSLQVSSQATDAPDQMWYNNPMYLTLLCVGCAVLVTTLIVGAVCLLTSPKRRRKMVVRDSMADMGMTDMTGKDQGIDGPATEDDKYE</sequence>
<dbReference type="PANTHER" id="PTHR24050">
    <property type="entry name" value="PA14 DOMAIN-CONTAINING PROTEIN"/>
    <property type="match status" value="1"/>
</dbReference>
<feature type="disulfide bond" evidence="9">
    <location>
        <begin position="1176"/>
        <end position="1185"/>
    </location>
</feature>
<accession>A0A6P4XNZ6</accession>
<dbReference type="InterPro" id="IPR013783">
    <property type="entry name" value="Ig-like_fold"/>
</dbReference>
<dbReference type="KEGG" id="bbel:109461806"/>
<gene>
    <name evidence="17" type="primary">LOC109461806</name>
</gene>
<dbReference type="InterPro" id="IPR049883">
    <property type="entry name" value="NOTCH1_EGF-like"/>
</dbReference>
<dbReference type="Pfam" id="PF07645">
    <property type="entry name" value="EGF_CA"/>
    <property type="match status" value="2"/>
</dbReference>
<keyword evidence="11" id="KW-0472">Membrane</keyword>
<keyword evidence="5" id="KW-0677">Repeat</keyword>
<keyword evidence="2" id="KW-0964">Secreted</keyword>
<dbReference type="PROSITE" id="PS00010">
    <property type="entry name" value="ASX_HYDROXYL"/>
    <property type="match status" value="5"/>
</dbReference>
<dbReference type="GO" id="GO:0005576">
    <property type="term" value="C:extracellular region"/>
    <property type="evidence" value="ECO:0007669"/>
    <property type="project" value="UniProtKB-SubCell"/>
</dbReference>
<dbReference type="CDD" id="cd00054">
    <property type="entry name" value="EGF_CA"/>
    <property type="match status" value="5"/>
</dbReference>
<evidence type="ECO:0000256" key="11">
    <source>
        <dbReference type="SAM" id="Phobius"/>
    </source>
</evidence>
<dbReference type="GO" id="GO:0071944">
    <property type="term" value="C:cell periphery"/>
    <property type="evidence" value="ECO:0007669"/>
    <property type="project" value="UniProtKB-ARBA"/>
</dbReference>
<dbReference type="GeneID" id="109461806"/>
<evidence type="ECO:0000256" key="6">
    <source>
        <dbReference type="ARBA" id="ARBA00022837"/>
    </source>
</evidence>
<evidence type="ECO:0000259" key="15">
    <source>
        <dbReference type="PROSITE" id="PS51233"/>
    </source>
</evidence>
<feature type="domain" description="EGF-like" evidence="14">
    <location>
        <begin position="1151"/>
        <end position="1186"/>
    </location>
</feature>
<dbReference type="Pfam" id="PF12661">
    <property type="entry name" value="hEGF"/>
    <property type="match status" value="1"/>
</dbReference>
<dbReference type="PANTHER" id="PTHR24050:SF27">
    <property type="entry name" value="FIBRILLIN-1"/>
    <property type="match status" value="1"/>
</dbReference>
<dbReference type="PROSITE" id="PS51233">
    <property type="entry name" value="VWFD"/>
    <property type="match status" value="1"/>
</dbReference>
<feature type="chain" id="PRO_5028356340" evidence="12">
    <location>
        <begin position="23"/>
        <end position="1646"/>
    </location>
</feature>
<dbReference type="Pfam" id="PF01390">
    <property type="entry name" value="SEA"/>
    <property type="match status" value="1"/>
</dbReference>
<dbReference type="Gene3D" id="3.30.70.960">
    <property type="entry name" value="SEA domain"/>
    <property type="match status" value="1"/>
</dbReference>
<dbReference type="Pfam" id="PF00094">
    <property type="entry name" value="VWD"/>
    <property type="match status" value="1"/>
</dbReference>
<dbReference type="InterPro" id="IPR052235">
    <property type="entry name" value="Nephronectin_domain"/>
</dbReference>
<feature type="region of interest" description="Disordered" evidence="10">
    <location>
        <begin position="1626"/>
        <end position="1646"/>
    </location>
</feature>
<evidence type="ECO:0000256" key="1">
    <source>
        <dbReference type="ARBA" id="ARBA00004613"/>
    </source>
</evidence>
<keyword evidence="4 12" id="KW-0732">Signal</keyword>
<dbReference type="Pfam" id="PF26129">
    <property type="entry name" value="Vwde"/>
    <property type="match status" value="1"/>
</dbReference>
<keyword evidence="8" id="KW-0325">Glycoprotein</keyword>
<dbReference type="InterPro" id="IPR009030">
    <property type="entry name" value="Growth_fac_rcpt_cys_sf"/>
</dbReference>
<dbReference type="Gene3D" id="2.60.120.260">
    <property type="entry name" value="Galactose-binding domain-like"/>
    <property type="match status" value="1"/>
</dbReference>
<keyword evidence="16" id="KW-1185">Reference proteome</keyword>
<feature type="signal peptide" evidence="12">
    <location>
        <begin position="1"/>
        <end position="22"/>
    </location>
</feature>
<dbReference type="SUPFAM" id="SSF82671">
    <property type="entry name" value="SEA domain"/>
    <property type="match status" value="1"/>
</dbReference>
<dbReference type="Gene3D" id="2.10.25.10">
    <property type="entry name" value="Laminin"/>
    <property type="match status" value="7"/>
</dbReference>
<proteinExistence type="predicted"/>
<keyword evidence="7 9" id="KW-1015">Disulfide bond</keyword>
<dbReference type="PROSITE" id="PS00022">
    <property type="entry name" value="EGF_1"/>
    <property type="match status" value="2"/>
</dbReference>
<dbReference type="InterPro" id="IPR018097">
    <property type="entry name" value="EGF_Ca-bd_CS"/>
</dbReference>
<evidence type="ECO:0000256" key="9">
    <source>
        <dbReference type="PROSITE-ProRule" id="PRU00076"/>
    </source>
</evidence>
<evidence type="ECO:0000256" key="3">
    <source>
        <dbReference type="ARBA" id="ARBA00022536"/>
    </source>
</evidence>
<dbReference type="InterPro" id="IPR058727">
    <property type="entry name" value="Helical_Vwde"/>
</dbReference>
<feature type="domain" description="EGF-like" evidence="14">
    <location>
        <begin position="1230"/>
        <end position="1269"/>
    </location>
</feature>
<evidence type="ECO:0000259" key="14">
    <source>
        <dbReference type="PROSITE" id="PS50026"/>
    </source>
</evidence>
<evidence type="ECO:0000256" key="7">
    <source>
        <dbReference type="ARBA" id="ARBA00023157"/>
    </source>
</evidence>
<dbReference type="Pfam" id="PF23283">
    <property type="entry name" value="D8C_UMOD"/>
    <property type="match status" value="1"/>
</dbReference>
<dbReference type="FunFam" id="2.10.25.10:FF:000004">
    <property type="entry name" value="Neurogenic locus notch 1"/>
    <property type="match status" value="1"/>
</dbReference>
<dbReference type="OrthoDB" id="5979038at2759"/>
<evidence type="ECO:0000259" key="13">
    <source>
        <dbReference type="PROSITE" id="PS50024"/>
    </source>
</evidence>
<dbReference type="InterPro" id="IPR057774">
    <property type="entry name" value="D8C_UMOD/GP2/OIT3-like"/>
</dbReference>
<dbReference type="Pfam" id="PF14670">
    <property type="entry name" value="FXa_inhibition"/>
    <property type="match status" value="1"/>
</dbReference>
<dbReference type="SMART" id="SM00179">
    <property type="entry name" value="EGF_CA"/>
    <property type="match status" value="6"/>
</dbReference>
<evidence type="ECO:0000313" key="16">
    <source>
        <dbReference type="Proteomes" id="UP000515135"/>
    </source>
</evidence>
<comment type="subcellular location">
    <subcellularLocation>
        <location evidence="1">Secreted</location>
    </subcellularLocation>
</comment>
<dbReference type="SMART" id="SM00181">
    <property type="entry name" value="EGF"/>
    <property type="match status" value="9"/>
</dbReference>
<dbReference type="SMART" id="SM00200">
    <property type="entry name" value="SEA"/>
    <property type="match status" value="1"/>
</dbReference>
<keyword evidence="3 9" id="KW-0245">EGF-like domain</keyword>
<keyword evidence="11" id="KW-1133">Transmembrane helix</keyword>
<dbReference type="InterPro" id="IPR013032">
    <property type="entry name" value="EGF-like_CS"/>
</dbReference>
<feature type="disulfide bond" evidence="9">
    <location>
        <begin position="1155"/>
        <end position="1165"/>
    </location>
</feature>
<dbReference type="RefSeq" id="XP_019613803.1">
    <property type="nucleotide sequence ID" value="XM_019758244.1"/>
</dbReference>
<dbReference type="SMART" id="SM00216">
    <property type="entry name" value="VWD"/>
    <property type="match status" value="1"/>
</dbReference>
<dbReference type="InterPro" id="IPR000742">
    <property type="entry name" value="EGF"/>
</dbReference>
<dbReference type="Pfam" id="PF00008">
    <property type="entry name" value="EGF"/>
    <property type="match status" value="1"/>
</dbReference>
<dbReference type="InterPro" id="IPR001846">
    <property type="entry name" value="VWF_type-D"/>
</dbReference>
<feature type="domain" description="VWFD" evidence="15">
    <location>
        <begin position="429"/>
        <end position="622"/>
    </location>
</feature>
<evidence type="ECO:0000256" key="5">
    <source>
        <dbReference type="ARBA" id="ARBA00022737"/>
    </source>
</evidence>
<feature type="transmembrane region" description="Helical" evidence="11">
    <location>
        <begin position="1581"/>
        <end position="1605"/>
    </location>
</feature>
<evidence type="ECO:0000256" key="12">
    <source>
        <dbReference type="SAM" id="SignalP"/>
    </source>
</evidence>
<comment type="caution">
    <text evidence="9">Lacks conserved residue(s) required for the propagation of feature annotation.</text>
</comment>
<feature type="disulfide bond" evidence="9">
    <location>
        <begin position="1337"/>
        <end position="1346"/>
    </location>
</feature>
<keyword evidence="11" id="KW-0812">Transmembrane</keyword>
<dbReference type="FunFam" id="2.10.25.10:FF:000537">
    <property type="entry name" value="Notch 3"/>
    <property type="match status" value="1"/>
</dbReference>